<evidence type="ECO:0000313" key="1">
    <source>
        <dbReference type="EMBL" id="KAA1066577.1"/>
    </source>
</evidence>
<sequence>MPVDAHQAYGDSCSTSTKSDTYAVLGELVVDMIELGAKRRQESPLSERSIRAALEDFPSDLGPSQKSI</sequence>
<gene>
    <name evidence="1" type="ORF">PGT21_033928</name>
    <name evidence="2" type="ORF">PGTUg99_013955</name>
</gene>
<accession>A0A5B0LNR3</accession>
<reference evidence="3 4" key="1">
    <citation type="submission" date="2019-05" db="EMBL/GenBank/DDBJ databases">
        <title>Emergence of the Ug99 lineage of the wheat stem rust pathogen through somatic hybridization.</title>
        <authorList>
            <person name="Li F."/>
            <person name="Upadhyaya N.M."/>
            <person name="Sperschneider J."/>
            <person name="Matny O."/>
            <person name="Nguyen-Phuc H."/>
            <person name="Mago R."/>
            <person name="Raley C."/>
            <person name="Miller M.E."/>
            <person name="Silverstein K.A.T."/>
            <person name="Henningsen E."/>
            <person name="Hirsch C.D."/>
            <person name="Visser B."/>
            <person name="Pretorius Z.A."/>
            <person name="Steffenson B.J."/>
            <person name="Schwessinger B."/>
            <person name="Dodds P.N."/>
            <person name="Figueroa M."/>
        </authorList>
    </citation>
    <scope>NUCLEOTIDE SEQUENCE [LARGE SCALE GENOMIC DNA]</scope>
    <source>
        <strain evidence="1">21-0</strain>
        <strain evidence="2 4">Ug99</strain>
    </source>
</reference>
<dbReference type="Proteomes" id="UP000324748">
    <property type="component" value="Unassembled WGS sequence"/>
</dbReference>
<organism evidence="1 3">
    <name type="scientific">Puccinia graminis f. sp. tritici</name>
    <dbReference type="NCBI Taxonomy" id="56615"/>
    <lineage>
        <taxon>Eukaryota</taxon>
        <taxon>Fungi</taxon>
        <taxon>Dikarya</taxon>
        <taxon>Basidiomycota</taxon>
        <taxon>Pucciniomycotina</taxon>
        <taxon>Pucciniomycetes</taxon>
        <taxon>Pucciniales</taxon>
        <taxon>Pucciniaceae</taxon>
        <taxon>Puccinia</taxon>
    </lineage>
</organism>
<evidence type="ECO:0000313" key="2">
    <source>
        <dbReference type="EMBL" id="KAA1081821.1"/>
    </source>
</evidence>
<proteinExistence type="predicted"/>
<protein>
    <submittedName>
        <fullName evidence="1">Uncharacterized protein</fullName>
    </submittedName>
</protein>
<keyword evidence="3" id="KW-1185">Reference proteome</keyword>
<dbReference type="EMBL" id="VDEP01000440">
    <property type="protein sequence ID" value="KAA1081821.1"/>
    <property type="molecule type" value="Genomic_DNA"/>
</dbReference>
<name>A0A5B0LNR3_PUCGR</name>
<dbReference type="AlphaFoldDB" id="A0A5B0LNR3"/>
<dbReference type="EMBL" id="VSWC01000196">
    <property type="protein sequence ID" value="KAA1066577.1"/>
    <property type="molecule type" value="Genomic_DNA"/>
</dbReference>
<dbReference type="Proteomes" id="UP000325313">
    <property type="component" value="Unassembled WGS sequence"/>
</dbReference>
<comment type="caution">
    <text evidence="1">The sequence shown here is derived from an EMBL/GenBank/DDBJ whole genome shotgun (WGS) entry which is preliminary data.</text>
</comment>
<evidence type="ECO:0000313" key="3">
    <source>
        <dbReference type="Proteomes" id="UP000324748"/>
    </source>
</evidence>
<evidence type="ECO:0000313" key="4">
    <source>
        <dbReference type="Proteomes" id="UP000325313"/>
    </source>
</evidence>